<dbReference type="NCBIfam" id="TIGR00158">
    <property type="entry name" value="L9"/>
    <property type="match status" value="1"/>
</dbReference>
<dbReference type="InterPro" id="IPR020594">
    <property type="entry name" value="Ribosomal_bL9_bac/chp"/>
</dbReference>
<feature type="domain" description="Ribosomal protein L9" evidence="8">
    <location>
        <begin position="1"/>
        <end position="46"/>
    </location>
</feature>
<name>A0A2M8LIF3_9BACT</name>
<dbReference type="GO" id="GO:1990904">
    <property type="term" value="C:ribonucleoprotein complex"/>
    <property type="evidence" value="ECO:0007669"/>
    <property type="project" value="UniProtKB-KW"/>
</dbReference>
<dbReference type="Pfam" id="PF01281">
    <property type="entry name" value="Ribosomal_L9_N"/>
    <property type="match status" value="1"/>
</dbReference>
<dbReference type="InterPro" id="IPR036935">
    <property type="entry name" value="Ribosomal_bL9_N_sf"/>
</dbReference>
<dbReference type="Pfam" id="PF03948">
    <property type="entry name" value="Ribosomal_L9_C"/>
    <property type="match status" value="1"/>
</dbReference>
<dbReference type="InterPro" id="IPR000244">
    <property type="entry name" value="Ribosomal_bL9"/>
</dbReference>
<gene>
    <name evidence="7 10" type="primary">rplI</name>
    <name evidence="10" type="ORF">COV05_00345</name>
</gene>
<evidence type="ECO:0000259" key="8">
    <source>
        <dbReference type="Pfam" id="PF01281"/>
    </source>
</evidence>
<dbReference type="GO" id="GO:0006412">
    <property type="term" value="P:translation"/>
    <property type="evidence" value="ECO:0007669"/>
    <property type="project" value="UniProtKB-UniRule"/>
</dbReference>
<dbReference type="AlphaFoldDB" id="A0A2M8LIF3"/>
<dbReference type="GO" id="GO:0005840">
    <property type="term" value="C:ribosome"/>
    <property type="evidence" value="ECO:0007669"/>
    <property type="project" value="UniProtKB-KW"/>
</dbReference>
<dbReference type="InterPro" id="IPR036791">
    <property type="entry name" value="Ribosomal_bL9_C_sf"/>
</dbReference>
<evidence type="ECO:0000256" key="5">
    <source>
        <dbReference type="ARBA" id="ARBA00023274"/>
    </source>
</evidence>
<dbReference type="GO" id="GO:0003735">
    <property type="term" value="F:structural constituent of ribosome"/>
    <property type="evidence" value="ECO:0007669"/>
    <property type="project" value="InterPro"/>
</dbReference>
<comment type="caution">
    <text evidence="10">The sequence shown here is derived from an EMBL/GenBank/DDBJ whole genome shotgun (WGS) entry which is preliminary data.</text>
</comment>
<evidence type="ECO:0000256" key="1">
    <source>
        <dbReference type="ARBA" id="ARBA00010605"/>
    </source>
</evidence>
<dbReference type="InterPro" id="IPR020070">
    <property type="entry name" value="Ribosomal_bL9_N"/>
</dbReference>
<keyword evidence="3 7" id="KW-0694">RNA-binding</keyword>
<keyword evidence="4 7" id="KW-0689">Ribosomal protein</keyword>
<dbReference type="PANTHER" id="PTHR21368">
    <property type="entry name" value="50S RIBOSOMAL PROTEIN L9"/>
    <property type="match status" value="1"/>
</dbReference>
<dbReference type="Gene3D" id="3.10.430.100">
    <property type="entry name" value="Ribosomal protein L9, C-terminal domain"/>
    <property type="match status" value="1"/>
</dbReference>
<dbReference type="Gene3D" id="3.40.5.10">
    <property type="entry name" value="Ribosomal protein L9, N-terminal domain"/>
    <property type="match status" value="1"/>
</dbReference>
<dbReference type="InterPro" id="IPR020069">
    <property type="entry name" value="Ribosomal_bL9_C"/>
</dbReference>
<evidence type="ECO:0000259" key="9">
    <source>
        <dbReference type="Pfam" id="PF03948"/>
    </source>
</evidence>
<keyword evidence="5 7" id="KW-0687">Ribonucleoprotein</keyword>
<feature type="domain" description="Large ribosomal subunit protein bL9 C-terminal" evidence="9">
    <location>
        <begin position="66"/>
        <end position="145"/>
    </location>
</feature>
<dbReference type="EMBL" id="PFEU01000003">
    <property type="protein sequence ID" value="PJE77214.1"/>
    <property type="molecule type" value="Genomic_DNA"/>
</dbReference>
<dbReference type="SUPFAM" id="SSF55658">
    <property type="entry name" value="L9 N-domain-like"/>
    <property type="match status" value="1"/>
</dbReference>
<accession>A0A2M8LIF3</accession>
<dbReference type="SUPFAM" id="SSF55653">
    <property type="entry name" value="Ribosomal protein L9 C-domain"/>
    <property type="match status" value="1"/>
</dbReference>
<evidence type="ECO:0000256" key="2">
    <source>
        <dbReference type="ARBA" id="ARBA00022730"/>
    </source>
</evidence>
<evidence type="ECO:0000313" key="10">
    <source>
        <dbReference type="EMBL" id="PJE77214.1"/>
    </source>
</evidence>
<comment type="similarity">
    <text evidence="1 7">Belongs to the bacterial ribosomal protein bL9 family.</text>
</comment>
<protein>
    <recommendedName>
        <fullName evidence="6 7">Large ribosomal subunit protein bL9</fullName>
    </recommendedName>
</protein>
<proteinExistence type="inferred from homology"/>
<dbReference type="Proteomes" id="UP000231436">
    <property type="component" value="Unassembled WGS sequence"/>
</dbReference>
<evidence type="ECO:0000256" key="6">
    <source>
        <dbReference type="ARBA" id="ARBA00035292"/>
    </source>
</evidence>
<dbReference type="InterPro" id="IPR009027">
    <property type="entry name" value="Ribosomal_bL9/RNase_H1_N"/>
</dbReference>
<sequence length="147" mass="16169">MKVLLMQDVKEVGKEGDIVDVSDGHARNFLFPQNMAVPATAESLKKKDDKEKALSKKEHREMSIAGDLASSLEGLELLMQEKVSEGGVLYASVSPKAIASALKKKGFNVDPEFLKLTHPLKDVGEHIVSVHLPYGFEAEIKIIIEEK</sequence>
<evidence type="ECO:0000256" key="7">
    <source>
        <dbReference type="HAMAP-Rule" id="MF_00503"/>
    </source>
</evidence>
<dbReference type="HAMAP" id="MF_00503">
    <property type="entry name" value="Ribosomal_bL9"/>
    <property type="match status" value="1"/>
</dbReference>
<evidence type="ECO:0000313" key="11">
    <source>
        <dbReference type="Proteomes" id="UP000231436"/>
    </source>
</evidence>
<evidence type="ECO:0000256" key="4">
    <source>
        <dbReference type="ARBA" id="ARBA00022980"/>
    </source>
</evidence>
<keyword evidence="2 7" id="KW-0699">rRNA-binding</keyword>
<evidence type="ECO:0000256" key="3">
    <source>
        <dbReference type="ARBA" id="ARBA00022884"/>
    </source>
</evidence>
<reference evidence="11" key="1">
    <citation type="submission" date="2017-09" db="EMBL/GenBank/DDBJ databases">
        <title>Depth-based differentiation of microbial function through sediment-hosted aquifers and enrichment of novel symbionts in the deep terrestrial subsurface.</title>
        <authorList>
            <person name="Probst A.J."/>
            <person name="Ladd B."/>
            <person name="Jarett J.K."/>
            <person name="Geller-Mcgrath D.E."/>
            <person name="Sieber C.M.K."/>
            <person name="Emerson J.B."/>
            <person name="Anantharaman K."/>
            <person name="Thomas B.C."/>
            <person name="Malmstrom R."/>
            <person name="Stieglmeier M."/>
            <person name="Klingl A."/>
            <person name="Woyke T."/>
            <person name="Ryan C.M."/>
            <person name="Banfield J.F."/>
        </authorList>
    </citation>
    <scope>NUCLEOTIDE SEQUENCE [LARGE SCALE GENOMIC DNA]</scope>
</reference>
<organism evidence="10 11">
    <name type="scientific">Candidatus Uhrbacteria bacterium CG10_big_fil_rev_8_21_14_0_10_48_16</name>
    <dbReference type="NCBI Taxonomy" id="1975038"/>
    <lineage>
        <taxon>Bacteria</taxon>
        <taxon>Candidatus Uhriibacteriota</taxon>
    </lineage>
</organism>
<comment type="function">
    <text evidence="7">Binds to the 23S rRNA.</text>
</comment>
<dbReference type="GO" id="GO:0019843">
    <property type="term" value="F:rRNA binding"/>
    <property type="evidence" value="ECO:0007669"/>
    <property type="project" value="UniProtKB-UniRule"/>
</dbReference>